<dbReference type="STRING" id="137838.GCA_001458595_03709"/>
<dbReference type="SUPFAM" id="SSF53335">
    <property type="entry name" value="S-adenosyl-L-methionine-dependent methyltransferases"/>
    <property type="match status" value="1"/>
</dbReference>
<dbReference type="EMBL" id="PDCJ01000001">
    <property type="protein sequence ID" value="PEG32209.1"/>
    <property type="molecule type" value="Genomic_DNA"/>
</dbReference>
<protein>
    <submittedName>
        <fullName evidence="1">Uncharacterized protein</fullName>
    </submittedName>
</protein>
<evidence type="ECO:0000313" key="2">
    <source>
        <dbReference type="Proteomes" id="UP000220840"/>
    </source>
</evidence>
<proteinExistence type="predicted"/>
<comment type="caution">
    <text evidence="1">The sequence shown here is derived from an EMBL/GenBank/DDBJ whole genome shotgun (WGS) entry which is preliminary data.</text>
</comment>
<gene>
    <name evidence="1" type="ORF">CQ394_11100</name>
</gene>
<reference evidence="1 2" key="1">
    <citation type="submission" date="2017-10" db="EMBL/GenBank/DDBJ databases">
        <title>Effective Description of Clostridium neonatale sp. nov. linked to necrotizing enterocolitis in neonates and a clarification of species assignable to the genus Clostridium (Prazmowski 1880) emend. Lawson and Rainey 2016.</title>
        <authorList>
            <person name="Bernard K."/>
            <person name="Burdz T."/>
            <person name="Wiebe D."/>
            <person name="Balcewich B."/>
            <person name="Alfa M."/>
            <person name="Bernier A.-M."/>
        </authorList>
    </citation>
    <scope>NUCLEOTIDE SEQUENCE [LARGE SCALE GENOMIC DNA]</scope>
    <source>
        <strain evidence="1 2">LCDC99A005</strain>
    </source>
</reference>
<dbReference type="Gene3D" id="3.40.50.720">
    <property type="entry name" value="NAD(P)-binding Rossmann-like Domain"/>
    <property type="match status" value="1"/>
</dbReference>
<organism evidence="1 2">
    <name type="scientific">Clostridium neonatale</name>
    <dbReference type="NCBI Taxonomy" id="137838"/>
    <lineage>
        <taxon>Bacteria</taxon>
        <taxon>Bacillati</taxon>
        <taxon>Bacillota</taxon>
        <taxon>Clostridia</taxon>
        <taxon>Eubacteriales</taxon>
        <taxon>Clostridiaceae</taxon>
        <taxon>Clostridium</taxon>
    </lineage>
</organism>
<dbReference type="AlphaFoldDB" id="A0A2A7MKU8"/>
<accession>A0A2A7MKU8</accession>
<dbReference type="RefSeq" id="WP_058296356.1">
    <property type="nucleotide sequence ID" value="NZ_CAMRXG010000021.1"/>
</dbReference>
<dbReference type="OrthoDB" id="9786100at2"/>
<name>A0A2A7MKU8_9CLOT</name>
<dbReference type="Proteomes" id="UP000220840">
    <property type="component" value="Unassembled WGS sequence"/>
</dbReference>
<dbReference type="InterPro" id="IPR029063">
    <property type="entry name" value="SAM-dependent_MTases_sf"/>
</dbReference>
<keyword evidence="2" id="KW-1185">Reference proteome</keyword>
<sequence length="284" mass="33651">MEKVIIFGASTRGIYALNKLKEKYNIIAFADNDHTKWENKIEGIQVINPNTLHKFSDKIIIASQYDKEIKEQLKEMNIFNYEVYPSSIEIVFSKIEKKGIDLKKVNALQTFGGSGNGMERFYKDKVKQLEVWEIERSFEEQLRKNLPRATIKITDSFKEITQTMKKFNMILIDNPMSVFGEHCEHFDMFMESFQIMKDECILVLDIIPSLEDRGKEFDYLCSNEHLLARKLFYRTNSPKNITIEKMVETYKEIAFEKGYDIKWYFTEERSGEFIQYLVLNLKRI</sequence>
<evidence type="ECO:0000313" key="1">
    <source>
        <dbReference type="EMBL" id="PEG32209.1"/>
    </source>
</evidence>